<dbReference type="Proteomes" id="UP001497535">
    <property type="component" value="Unassembled WGS sequence"/>
</dbReference>
<accession>A0ACB0YEX1</accession>
<sequence>MNNNAGLSFINKAAPLHLQNIFIQFPIAVKYQRNSFITTYHFRQIFQKFFNPF</sequence>
<protein>
    <submittedName>
        <fullName evidence="1">Uncharacterized protein</fullName>
    </submittedName>
</protein>
<gene>
    <name evidence="1" type="ORF">MENTE1834_LOCUS11276</name>
</gene>
<dbReference type="EMBL" id="CAVMJV010000011">
    <property type="protein sequence ID" value="CAK5043870.1"/>
    <property type="molecule type" value="Genomic_DNA"/>
</dbReference>
<reference evidence="1" key="1">
    <citation type="submission" date="2023-11" db="EMBL/GenBank/DDBJ databases">
        <authorList>
            <person name="Poullet M."/>
        </authorList>
    </citation>
    <scope>NUCLEOTIDE SEQUENCE</scope>
    <source>
        <strain evidence="1">E1834</strain>
    </source>
</reference>
<evidence type="ECO:0000313" key="1">
    <source>
        <dbReference type="EMBL" id="CAK5043870.1"/>
    </source>
</evidence>
<comment type="caution">
    <text evidence="1">The sequence shown here is derived from an EMBL/GenBank/DDBJ whole genome shotgun (WGS) entry which is preliminary data.</text>
</comment>
<proteinExistence type="predicted"/>
<name>A0ACB0YEX1_MELEN</name>
<organism evidence="1 2">
    <name type="scientific">Meloidogyne enterolobii</name>
    <name type="common">Root-knot nematode worm</name>
    <name type="synonym">Meloidogyne mayaguensis</name>
    <dbReference type="NCBI Taxonomy" id="390850"/>
    <lineage>
        <taxon>Eukaryota</taxon>
        <taxon>Metazoa</taxon>
        <taxon>Ecdysozoa</taxon>
        <taxon>Nematoda</taxon>
        <taxon>Chromadorea</taxon>
        <taxon>Rhabditida</taxon>
        <taxon>Tylenchina</taxon>
        <taxon>Tylenchomorpha</taxon>
        <taxon>Tylenchoidea</taxon>
        <taxon>Meloidogynidae</taxon>
        <taxon>Meloidogyninae</taxon>
        <taxon>Meloidogyne</taxon>
    </lineage>
</organism>
<keyword evidence="2" id="KW-1185">Reference proteome</keyword>
<evidence type="ECO:0000313" key="2">
    <source>
        <dbReference type="Proteomes" id="UP001497535"/>
    </source>
</evidence>